<organism evidence="2 3">
    <name type="scientific">Amycolatopsis roodepoortensis</name>
    <dbReference type="NCBI Taxonomy" id="700274"/>
    <lineage>
        <taxon>Bacteria</taxon>
        <taxon>Bacillati</taxon>
        <taxon>Actinomycetota</taxon>
        <taxon>Actinomycetes</taxon>
        <taxon>Pseudonocardiales</taxon>
        <taxon>Pseudonocardiaceae</taxon>
        <taxon>Amycolatopsis</taxon>
    </lineage>
</organism>
<dbReference type="EMBL" id="JADBEJ010000008">
    <property type="protein sequence ID" value="MBE1581697.1"/>
    <property type="molecule type" value="Genomic_DNA"/>
</dbReference>
<name>A0ABR9LN45_9PSEU</name>
<proteinExistence type="predicted"/>
<gene>
    <name evidence="2" type="ORF">H4W30_008778</name>
</gene>
<reference evidence="2 3" key="1">
    <citation type="submission" date="2020-10" db="EMBL/GenBank/DDBJ databases">
        <title>Sequencing the genomes of 1000 actinobacteria strains.</title>
        <authorList>
            <person name="Klenk H.-P."/>
        </authorList>
    </citation>
    <scope>NUCLEOTIDE SEQUENCE [LARGE SCALE GENOMIC DNA]</scope>
    <source>
        <strain evidence="2 3">DSM 46661</strain>
    </source>
</reference>
<evidence type="ECO:0000313" key="3">
    <source>
        <dbReference type="Proteomes" id="UP000656548"/>
    </source>
</evidence>
<dbReference type="RefSeq" id="WP_192747922.1">
    <property type="nucleotide sequence ID" value="NZ_JADBEJ010000008.1"/>
</dbReference>
<evidence type="ECO:0000256" key="1">
    <source>
        <dbReference type="SAM" id="MobiDB-lite"/>
    </source>
</evidence>
<sequence>METNEARRIEATNAERYAMSGQYGWEFSPDAPNMLERWTVLPFNQRGDKRMAFGALSGAYQGLRFSVFDYHRRPTVTSVHTRWTNKKVNELDTISIDTVWVVTLPAPMPNFQIVSSIESAWDVEQYPEPATADRKFNRWYKLIDTDPNVAIGVLTPQVAATMRSLKLHTWSLVGAELVYVENPTFGRTKPDDVLSTLGRLAQLVSLLPFHLGGGQPAAPPPPQQPQYPHQPYPPQNPGHPQQYPPPPQYGQQPYPPQHQGYPPPQYPPPQYPPPQYPPPQYPLPQYPLPQYPQPGYPPQGYPPPGYPPRGY</sequence>
<evidence type="ECO:0000313" key="2">
    <source>
        <dbReference type="EMBL" id="MBE1581697.1"/>
    </source>
</evidence>
<dbReference type="Proteomes" id="UP000656548">
    <property type="component" value="Unassembled WGS sequence"/>
</dbReference>
<comment type="caution">
    <text evidence="2">The sequence shown here is derived from an EMBL/GenBank/DDBJ whole genome shotgun (WGS) entry which is preliminary data.</text>
</comment>
<accession>A0ABR9LN45</accession>
<dbReference type="PRINTS" id="PR01217">
    <property type="entry name" value="PRICHEXTENSN"/>
</dbReference>
<feature type="compositionally biased region" description="Pro residues" evidence="1">
    <location>
        <begin position="217"/>
        <end position="311"/>
    </location>
</feature>
<keyword evidence="3" id="KW-1185">Reference proteome</keyword>
<feature type="region of interest" description="Disordered" evidence="1">
    <location>
        <begin position="211"/>
        <end position="311"/>
    </location>
</feature>
<protein>
    <submittedName>
        <fullName evidence="2">Uncharacterized protein</fullName>
    </submittedName>
</protein>